<dbReference type="PROSITE" id="PS50893">
    <property type="entry name" value="ABC_TRANSPORTER_2"/>
    <property type="match status" value="1"/>
</dbReference>
<protein>
    <recommendedName>
        <fullName evidence="4">ABC transporter domain-containing protein</fullName>
    </recommendedName>
</protein>
<dbReference type="STRING" id="1423734.FC83_GL000648"/>
<feature type="domain" description="ABC transporter" evidence="4">
    <location>
        <begin position="2"/>
        <end position="203"/>
    </location>
</feature>
<dbReference type="SMART" id="SM00382">
    <property type="entry name" value="AAA"/>
    <property type="match status" value="1"/>
</dbReference>
<dbReference type="eggNOG" id="COG1131">
    <property type="taxonomic scope" value="Bacteria"/>
</dbReference>
<evidence type="ECO:0000256" key="1">
    <source>
        <dbReference type="ARBA" id="ARBA00022448"/>
    </source>
</evidence>
<dbReference type="PROSITE" id="PS00211">
    <property type="entry name" value="ABC_TRANSPORTER_1"/>
    <property type="match status" value="1"/>
</dbReference>
<dbReference type="InterPro" id="IPR017871">
    <property type="entry name" value="ABC_transporter-like_CS"/>
</dbReference>
<keyword evidence="6" id="KW-1185">Reference proteome</keyword>
<evidence type="ECO:0000256" key="2">
    <source>
        <dbReference type="ARBA" id="ARBA00022741"/>
    </source>
</evidence>
<evidence type="ECO:0000259" key="4">
    <source>
        <dbReference type="PROSITE" id="PS50893"/>
    </source>
</evidence>
<name>A0A0R1XXH8_9LACO</name>
<accession>A0A0R1XXH8</accession>
<dbReference type="Pfam" id="PF00005">
    <property type="entry name" value="ABC_tran"/>
    <property type="match status" value="1"/>
</dbReference>
<dbReference type="GO" id="GO:0005524">
    <property type="term" value="F:ATP binding"/>
    <property type="evidence" value="ECO:0007669"/>
    <property type="project" value="UniProtKB-KW"/>
</dbReference>
<keyword evidence="1" id="KW-0813">Transport</keyword>
<dbReference type="RefSeq" id="WP_057002858.1">
    <property type="nucleotide sequence ID" value="NZ_AZGA01000077.1"/>
</dbReference>
<proteinExistence type="predicted"/>
<dbReference type="AlphaFoldDB" id="A0A0R1XXH8"/>
<dbReference type="InterPro" id="IPR027417">
    <property type="entry name" value="P-loop_NTPase"/>
</dbReference>
<comment type="caution">
    <text evidence="5">The sequence shown here is derived from an EMBL/GenBank/DDBJ whole genome shotgun (WGS) entry which is preliminary data.</text>
</comment>
<dbReference type="EMBL" id="AZGA01000077">
    <property type="protein sequence ID" value="KRM31587.1"/>
    <property type="molecule type" value="Genomic_DNA"/>
</dbReference>
<evidence type="ECO:0000313" key="6">
    <source>
        <dbReference type="Proteomes" id="UP000051236"/>
    </source>
</evidence>
<dbReference type="Gene3D" id="3.40.50.300">
    <property type="entry name" value="P-loop containing nucleotide triphosphate hydrolases"/>
    <property type="match status" value="1"/>
</dbReference>
<dbReference type="PATRIC" id="fig|1423734.3.peg.654"/>
<dbReference type="InterPro" id="IPR051782">
    <property type="entry name" value="ABC_Transporter_VariousFunc"/>
</dbReference>
<dbReference type="InterPro" id="IPR003593">
    <property type="entry name" value="AAA+_ATPase"/>
</dbReference>
<evidence type="ECO:0000256" key="3">
    <source>
        <dbReference type="ARBA" id="ARBA00022840"/>
    </source>
</evidence>
<sequence>MIQLDRIQLKFADKLVFTNLTWTFPDTGLFLLTGPNGAGKTTLLNLLTTTLVPDAGEITFTNEAQDYFIVPHEPFFYDYLTGGEFLDLILKTRHVFDRLPAAQQLCVQTNLANALDYQIITYSLGMRKKLILIAGLLSGAKTIFLDEALNGVDVEATGILMAQMLQTSRTSLIILISHETELRPYPYTGILSLQNGQLQQLPT</sequence>
<dbReference type="Proteomes" id="UP000051236">
    <property type="component" value="Unassembled WGS sequence"/>
</dbReference>
<dbReference type="PANTHER" id="PTHR42939">
    <property type="entry name" value="ABC TRANSPORTER ATP-BINDING PROTEIN ALBC-RELATED"/>
    <property type="match status" value="1"/>
</dbReference>
<evidence type="ECO:0000313" key="5">
    <source>
        <dbReference type="EMBL" id="KRM31587.1"/>
    </source>
</evidence>
<dbReference type="InterPro" id="IPR003439">
    <property type="entry name" value="ABC_transporter-like_ATP-bd"/>
</dbReference>
<gene>
    <name evidence="5" type="ORF">FC83_GL000648</name>
</gene>
<dbReference type="PANTHER" id="PTHR42939:SF1">
    <property type="entry name" value="ABC TRANSPORTER ATP-BINDING PROTEIN ALBC-RELATED"/>
    <property type="match status" value="1"/>
</dbReference>
<dbReference type="GO" id="GO:0016887">
    <property type="term" value="F:ATP hydrolysis activity"/>
    <property type="evidence" value="ECO:0007669"/>
    <property type="project" value="InterPro"/>
</dbReference>
<dbReference type="SUPFAM" id="SSF52540">
    <property type="entry name" value="P-loop containing nucleoside triphosphate hydrolases"/>
    <property type="match status" value="1"/>
</dbReference>
<keyword evidence="2" id="KW-0547">Nucleotide-binding</keyword>
<reference evidence="5 6" key="1">
    <citation type="journal article" date="2015" name="Genome Announc.">
        <title>Expanding the biotechnology potential of lactobacilli through comparative genomics of 213 strains and associated genera.</title>
        <authorList>
            <person name="Sun Z."/>
            <person name="Harris H.M."/>
            <person name="McCann A."/>
            <person name="Guo C."/>
            <person name="Argimon S."/>
            <person name="Zhang W."/>
            <person name="Yang X."/>
            <person name="Jeffery I.B."/>
            <person name="Cooney J.C."/>
            <person name="Kagawa T.F."/>
            <person name="Liu W."/>
            <person name="Song Y."/>
            <person name="Salvetti E."/>
            <person name="Wrobel A."/>
            <person name="Rasinkangas P."/>
            <person name="Parkhill J."/>
            <person name="Rea M.C."/>
            <person name="O'Sullivan O."/>
            <person name="Ritari J."/>
            <person name="Douillard F.P."/>
            <person name="Paul Ross R."/>
            <person name="Yang R."/>
            <person name="Briner A.E."/>
            <person name="Felis G.E."/>
            <person name="de Vos W.M."/>
            <person name="Barrangou R."/>
            <person name="Klaenhammer T.R."/>
            <person name="Caufield P.W."/>
            <person name="Cui Y."/>
            <person name="Zhang H."/>
            <person name="O'Toole P.W."/>
        </authorList>
    </citation>
    <scope>NUCLEOTIDE SEQUENCE [LARGE SCALE GENOMIC DNA]</scope>
    <source>
        <strain evidence="5 6">DSM 18527</strain>
    </source>
</reference>
<keyword evidence="3" id="KW-0067">ATP-binding</keyword>
<organism evidence="5 6">
    <name type="scientific">Agrilactobacillus composti DSM 18527 = JCM 14202</name>
    <dbReference type="NCBI Taxonomy" id="1423734"/>
    <lineage>
        <taxon>Bacteria</taxon>
        <taxon>Bacillati</taxon>
        <taxon>Bacillota</taxon>
        <taxon>Bacilli</taxon>
        <taxon>Lactobacillales</taxon>
        <taxon>Lactobacillaceae</taxon>
        <taxon>Agrilactobacillus</taxon>
    </lineage>
</organism>